<accession>A0ABN8ZLW5</accession>
<organism evidence="1 2">
    <name type="scientific">Rangifer tarandus platyrhynchus</name>
    <name type="common">Svalbard reindeer</name>
    <dbReference type="NCBI Taxonomy" id="3082113"/>
    <lineage>
        <taxon>Eukaryota</taxon>
        <taxon>Metazoa</taxon>
        <taxon>Chordata</taxon>
        <taxon>Craniata</taxon>
        <taxon>Vertebrata</taxon>
        <taxon>Euteleostomi</taxon>
        <taxon>Mammalia</taxon>
        <taxon>Eutheria</taxon>
        <taxon>Laurasiatheria</taxon>
        <taxon>Artiodactyla</taxon>
        <taxon>Ruminantia</taxon>
        <taxon>Pecora</taxon>
        <taxon>Cervidae</taxon>
        <taxon>Odocoileinae</taxon>
        <taxon>Rangifer</taxon>
    </lineage>
</organism>
<dbReference type="Proteomes" id="UP001176941">
    <property type="component" value="Chromosome 34"/>
</dbReference>
<reference evidence="1" key="1">
    <citation type="submission" date="2023-04" db="EMBL/GenBank/DDBJ databases">
        <authorList>
            <consortium name="ELIXIR-Norway"/>
        </authorList>
    </citation>
    <scope>NUCLEOTIDE SEQUENCE [LARGE SCALE GENOMIC DNA]</scope>
</reference>
<gene>
    <name evidence="1" type="ORF">MRATA1EN1_LOCUS22575</name>
</gene>
<dbReference type="EMBL" id="OX460345">
    <property type="protein sequence ID" value="CAI9173613.1"/>
    <property type="molecule type" value="Genomic_DNA"/>
</dbReference>
<evidence type="ECO:0000313" key="2">
    <source>
        <dbReference type="Proteomes" id="UP001176941"/>
    </source>
</evidence>
<sequence length="112" mass="11943">MRWLFPLQALGGPGLTASGWDSVQAGMYTQATEPPRCYVAKWVGGSSTHSSPGELSQGWSVLVTGTQRTRATGWAKASAGSWPCSRGGQASRRCQGNGLLRVTQWVMSQLVT</sequence>
<name>A0ABN8ZLW5_RANTA</name>
<proteinExistence type="predicted"/>
<keyword evidence="2" id="KW-1185">Reference proteome</keyword>
<protein>
    <submittedName>
        <fullName evidence="1">Uncharacterized protein</fullName>
    </submittedName>
</protein>
<evidence type="ECO:0000313" key="1">
    <source>
        <dbReference type="EMBL" id="CAI9173613.1"/>
    </source>
</evidence>